<dbReference type="PANTHER" id="PTHR13261:SF0">
    <property type="entry name" value="BRCA2 AND CDKN1A-INTERACTING PROTEIN"/>
    <property type="match status" value="1"/>
</dbReference>
<gene>
    <name evidence="4" type="ORF">BB559_006690</name>
</gene>
<evidence type="ECO:0000313" key="5">
    <source>
        <dbReference type="Proteomes" id="UP000245699"/>
    </source>
</evidence>
<comment type="similarity">
    <text evidence="1 2">Belongs to the BCP1 family.</text>
</comment>
<dbReference type="InterPro" id="IPR025602">
    <property type="entry name" value="BCP1_family"/>
</dbReference>
<dbReference type="AlphaFoldDB" id="A0A2T9Y120"/>
<dbReference type="Pfam" id="PF13862">
    <property type="entry name" value="BCCIP"/>
    <property type="match status" value="1"/>
</dbReference>
<comment type="subcellular location">
    <subcellularLocation>
        <location evidence="2">Nucleus</location>
    </subcellularLocation>
</comment>
<organism evidence="4 5">
    <name type="scientific">Furculomyces boomerangus</name>
    <dbReference type="NCBI Taxonomy" id="61424"/>
    <lineage>
        <taxon>Eukaryota</taxon>
        <taxon>Fungi</taxon>
        <taxon>Fungi incertae sedis</taxon>
        <taxon>Zoopagomycota</taxon>
        <taxon>Kickxellomycotina</taxon>
        <taxon>Harpellomycetes</taxon>
        <taxon>Harpellales</taxon>
        <taxon>Harpellaceae</taxon>
        <taxon>Furculomyces</taxon>
    </lineage>
</organism>
<protein>
    <recommendedName>
        <fullName evidence="2">Protein BCP1</fullName>
    </recommendedName>
</protein>
<evidence type="ECO:0000256" key="2">
    <source>
        <dbReference type="PIRNR" id="PIRNR028983"/>
    </source>
</evidence>
<feature type="compositionally biased region" description="Basic and acidic residues" evidence="3">
    <location>
        <begin position="17"/>
        <end position="26"/>
    </location>
</feature>
<dbReference type="GO" id="GO:0005634">
    <property type="term" value="C:nucleus"/>
    <property type="evidence" value="ECO:0007669"/>
    <property type="project" value="UniProtKB-SubCell"/>
</dbReference>
<dbReference type="PIRSF" id="PIRSF028983">
    <property type="entry name" value="BCP1"/>
    <property type="match status" value="1"/>
</dbReference>
<sequence length="302" mass="34729">MSKRSHSELSKNNVDSTDPKLEKDSMSDNESGDENDMDVVDVDFDFFDPKEIDFHAIKRMLISSFGDDHDAFDTSELADIIVKQKLIGSTVKASGEDDPYAFLTVLNMHELSDKNVIQQIKNYLLEKSGKTRVVKEKLAEILGETGKDVGIIFNERLMNMPVQVVPPMFKMLFEELEWAIADKERYDFEWYIMTSPIYKEIAPTGDSDGNKGDMEEEMPGYVASGSKKSRISDKTFYFHPEDEFIEEFVDYKFDYKFSKKDRAPDSRNSFAEFGLSPLRRCFIVHKSKLIPIHKKLESVFAP</sequence>
<evidence type="ECO:0000313" key="4">
    <source>
        <dbReference type="EMBL" id="PVU86056.1"/>
    </source>
</evidence>
<dbReference type="EMBL" id="MBFT01000974">
    <property type="protein sequence ID" value="PVU86056.1"/>
    <property type="molecule type" value="Genomic_DNA"/>
</dbReference>
<comment type="caution">
    <text evidence="4">The sequence shown here is derived from an EMBL/GenBank/DDBJ whole genome shotgun (WGS) entry which is preliminary data.</text>
</comment>
<comment type="function">
    <text evidence="2">Involved in nuclear export, actin cytoskeleton organization and vesicular transport.</text>
</comment>
<evidence type="ECO:0000256" key="3">
    <source>
        <dbReference type="SAM" id="MobiDB-lite"/>
    </source>
</evidence>
<evidence type="ECO:0000256" key="1">
    <source>
        <dbReference type="ARBA" id="ARBA00006781"/>
    </source>
</evidence>
<dbReference type="Proteomes" id="UP000245699">
    <property type="component" value="Unassembled WGS sequence"/>
</dbReference>
<accession>A0A2T9Y120</accession>
<proteinExistence type="inferred from homology"/>
<keyword evidence="5" id="KW-1185">Reference proteome</keyword>
<dbReference type="PANTHER" id="PTHR13261">
    <property type="entry name" value="BRCA2 AND CDKN1A INTERACTING PROTEIN"/>
    <property type="match status" value="1"/>
</dbReference>
<dbReference type="OrthoDB" id="27543at2759"/>
<dbReference type="STRING" id="61424.A0A2T9Y120"/>
<reference evidence="4 5" key="1">
    <citation type="journal article" date="2018" name="MBio">
        <title>Comparative Genomics Reveals the Core Gene Toolbox for the Fungus-Insect Symbiosis.</title>
        <authorList>
            <person name="Wang Y."/>
            <person name="Stata M."/>
            <person name="Wang W."/>
            <person name="Stajich J.E."/>
            <person name="White M.M."/>
            <person name="Moncalvo J.M."/>
        </authorList>
    </citation>
    <scope>NUCLEOTIDE SEQUENCE [LARGE SCALE GENOMIC DNA]</scope>
    <source>
        <strain evidence="4 5">AUS-77-4</strain>
    </source>
</reference>
<keyword evidence="2" id="KW-0653">Protein transport</keyword>
<keyword evidence="2" id="KW-0813">Transport</keyword>
<name>A0A2T9Y120_9FUNG</name>
<keyword evidence="2" id="KW-0539">Nucleus</keyword>
<feature type="region of interest" description="Disordered" evidence="3">
    <location>
        <begin position="1"/>
        <end position="36"/>
    </location>
</feature>
<dbReference type="GO" id="GO:0015031">
    <property type="term" value="P:protein transport"/>
    <property type="evidence" value="ECO:0007669"/>
    <property type="project" value="UniProtKB-KW"/>
</dbReference>